<evidence type="ECO:0000256" key="4">
    <source>
        <dbReference type="ARBA" id="ARBA00022723"/>
    </source>
</evidence>
<sequence length="401" mass="43082">MGKGNAVVGQSGGPTSVINSSLAGIVEGCREVADIDRLLGMRWGIEGFMADQLVDLSAQSQATIDALRHTPSSILGSSRHKLQDADLPAILAQLQRHDIRTIFMIGGNDTMDTIHRLTDYAADAGYELRGVGVPKTVDNDLFATDHTPGYPSAARYTALSVQQSGRLARDMQKVDQYTIYQSIGRDSGWLAAAGALAKRCEEDAPHLVYLPERAFDRDRFLADVAAVHARVGYVSIVCGEGIRYADGTPVSASRTTDRFSNVEFGAMGGASVGMRLHSMISEEFGWRGEFQVTESLPMCAIDRAVDTDLSEAHACGREAARLAGTGASGVMVTIERESNDPYRSILGTAPLSEVAVRAKPMPDEMINDAGNFPTEAFFDYLRPLVGDLPTYAALRLDGTGS</sequence>
<organism evidence="10 11">
    <name type="scientific">Gaopeijia maritima</name>
    <dbReference type="NCBI Taxonomy" id="3119007"/>
    <lineage>
        <taxon>Bacteria</taxon>
        <taxon>Pseudomonadati</taxon>
        <taxon>Gemmatimonadota</taxon>
        <taxon>Longimicrobiia</taxon>
        <taxon>Gaopeijiales</taxon>
        <taxon>Gaopeijiaceae</taxon>
        <taxon>Gaopeijia</taxon>
    </lineage>
</organism>
<evidence type="ECO:0000256" key="6">
    <source>
        <dbReference type="ARBA" id="ARBA00022842"/>
    </source>
</evidence>
<dbReference type="NCBIfam" id="NF010675">
    <property type="entry name" value="PRK14072.1"/>
    <property type="match status" value="1"/>
</dbReference>
<dbReference type="PIRSF" id="PIRSF036483">
    <property type="entry name" value="PFK_XF0274"/>
    <property type="match status" value="1"/>
</dbReference>
<dbReference type="HAMAP" id="MF_01978">
    <property type="entry name" value="Phosphofructokinase_II_B2"/>
    <property type="match status" value="1"/>
</dbReference>
<evidence type="ECO:0000256" key="5">
    <source>
        <dbReference type="ARBA" id="ARBA00022777"/>
    </source>
</evidence>
<dbReference type="GO" id="GO:0047334">
    <property type="term" value="F:diphosphate-fructose-6-phosphate 1-phosphotransferase activity"/>
    <property type="evidence" value="ECO:0007669"/>
    <property type="project" value="UniProtKB-EC"/>
</dbReference>
<dbReference type="InterPro" id="IPR000023">
    <property type="entry name" value="Phosphofructokinase_dom"/>
</dbReference>
<dbReference type="EMBL" id="JBBHLI010000001">
    <property type="protein sequence ID" value="MEK9500045.1"/>
    <property type="molecule type" value="Genomic_DNA"/>
</dbReference>
<dbReference type="PRINTS" id="PR00476">
    <property type="entry name" value="PHFRCTKINASE"/>
</dbReference>
<dbReference type="SUPFAM" id="SSF53784">
    <property type="entry name" value="Phosphofructokinase"/>
    <property type="match status" value="1"/>
</dbReference>
<comment type="pathway">
    <text evidence="8">Carbohydrate degradation; glycolysis; D-glyceraldehyde 3-phosphate and glycerone phosphate from D-glucose: step 3/4.</text>
</comment>
<comment type="caution">
    <text evidence="10">The sequence shown here is derived from an EMBL/GenBank/DDBJ whole genome shotgun (WGS) entry which is preliminary data.</text>
</comment>
<dbReference type="PANTHER" id="PTHR45770">
    <property type="entry name" value="ATP-DEPENDENT 6-PHOSPHOFRUCTOKINASE 1"/>
    <property type="match status" value="1"/>
</dbReference>
<reference evidence="10 11" key="1">
    <citation type="submission" date="2024-02" db="EMBL/GenBank/DDBJ databases">
        <title>A novel Gemmatimonadota bacterium.</title>
        <authorList>
            <person name="Du Z.-J."/>
            <person name="Ye Y.-Q."/>
        </authorList>
    </citation>
    <scope>NUCLEOTIDE SEQUENCE [LARGE SCALE GENOMIC DNA]</scope>
    <source>
        <strain evidence="10 11">DH-20</strain>
    </source>
</reference>
<keyword evidence="11" id="KW-1185">Reference proteome</keyword>
<comment type="activity regulation">
    <text evidence="8">Non-allosteric.</text>
</comment>
<dbReference type="Gene3D" id="3.40.50.460">
    <property type="entry name" value="Phosphofructokinase domain"/>
    <property type="match status" value="1"/>
</dbReference>
<dbReference type="Proteomes" id="UP001484239">
    <property type="component" value="Unassembled WGS sequence"/>
</dbReference>
<feature type="site" description="Important for catalytic activity; stabilizes the transition state when the phosphoryl donor is PPi" evidence="8">
    <location>
        <position position="135"/>
    </location>
</feature>
<evidence type="ECO:0000256" key="2">
    <source>
        <dbReference type="ARBA" id="ARBA00003138"/>
    </source>
</evidence>
<dbReference type="RefSeq" id="WP_405286297.1">
    <property type="nucleotide sequence ID" value="NZ_JBBHLI010000001.1"/>
</dbReference>
<dbReference type="InterPro" id="IPR022953">
    <property type="entry name" value="ATP_PFK"/>
</dbReference>
<keyword evidence="4 8" id="KW-0479">Metal-binding</keyword>
<evidence type="ECO:0000256" key="1">
    <source>
        <dbReference type="ARBA" id="ARBA00001946"/>
    </source>
</evidence>
<proteinExistence type="inferred from homology"/>
<feature type="site" description="Important for catalytic activity and substrate specificity; stabilizes the transition state when the phosphoryl donor is PPi; prevents ATP from binding by mimicking the alpha-phosphate group of ATP" evidence="8">
    <location>
        <position position="109"/>
    </location>
</feature>
<keyword evidence="8" id="KW-0324">Glycolysis</keyword>
<accession>A0ABU9E8V3</accession>
<feature type="binding site" evidence="8">
    <location>
        <position position="108"/>
    </location>
    <ligand>
        <name>Mg(2+)</name>
        <dbReference type="ChEBI" id="CHEBI:18420"/>
        <note>catalytic</note>
    </ligand>
</feature>
<evidence type="ECO:0000256" key="3">
    <source>
        <dbReference type="ARBA" id="ARBA00022679"/>
    </source>
</evidence>
<evidence type="ECO:0000256" key="8">
    <source>
        <dbReference type="HAMAP-Rule" id="MF_01978"/>
    </source>
</evidence>
<evidence type="ECO:0000313" key="10">
    <source>
        <dbReference type="EMBL" id="MEK9500045.1"/>
    </source>
</evidence>
<comment type="subcellular location">
    <subcellularLocation>
        <location evidence="8">Cytoplasm</location>
    </subcellularLocation>
</comment>
<keyword evidence="6 8" id="KW-0460">Magnesium</keyword>
<feature type="active site" description="Proton acceptor" evidence="8">
    <location>
        <position position="138"/>
    </location>
</feature>
<comment type="caution">
    <text evidence="8">Lacks conserved residue(s) required for the propagation of feature annotation.</text>
</comment>
<keyword evidence="8" id="KW-0963">Cytoplasm</keyword>
<keyword evidence="3 8" id="KW-0808">Transferase</keyword>
<comment type="cofactor">
    <cofactor evidence="1 8">
        <name>Mg(2+)</name>
        <dbReference type="ChEBI" id="CHEBI:18420"/>
    </cofactor>
</comment>
<evidence type="ECO:0000256" key="7">
    <source>
        <dbReference type="ARBA" id="ARBA00048072"/>
    </source>
</evidence>
<dbReference type="Pfam" id="PF00365">
    <property type="entry name" value="PFK"/>
    <property type="match status" value="1"/>
</dbReference>
<feature type="binding site" evidence="8">
    <location>
        <begin position="136"/>
        <end position="138"/>
    </location>
    <ligand>
        <name>substrate</name>
    </ligand>
</feature>
<keyword evidence="5 8" id="KW-0418">Kinase</keyword>
<feature type="binding site" evidence="8">
    <location>
        <position position="240"/>
    </location>
    <ligand>
        <name>substrate</name>
    </ligand>
</feature>
<dbReference type="InterPro" id="IPR050929">
    <property type="entry name" value="PFKA"/>
</dbReference>
<protein>
    <recommendedName>
        <fullName evidence="8">Pyrophosphate--fructose 6-phosphate 1-phosphotransferase</fullName>
        <ecNumber evidence="8">2.7.1.90</ecNumber>
    </recommendedName>
    <alternativeName>
        <fullName evidence="8">6-phosphofructokinase, pyrophosphate dependent</fullName>
    </alternativeName>
    <alternativeName>
        <fullName evidence="8">PPi-dependent phosphofructokinase</fullName>
        <shortName evidence="8">PPi-PFK</shortName>
    </alternativeName>
    <alternativeName>
        <fullName evidence="8">Pyrophosphate-dependent 6-phosphofructose-1-kinase</fullName>
    </alternativeName>
</protein>
<dbReference type="Gene3D" id="3.40.50.450">
    <property type="match status" value="1"/>
</dbReference>
<name>A0ABU9E8V3_9BACT</name>
<comment type="subunit">
    <text evidence="8">Homodimer.</text>
</comment>
<dbReference type="EC" id="2.7.1.90" evidence="8"/>
<evidence type="ECO:0000259" key="9">
    <source>
        <dbReference type="Pfam" id="PF00365"/>
    </source>
</evidence>
<comment type="catalytic activity">
    <reaction evidence="7 8">
        <text>beta-D-fructose 6-phosphate + diphosphate = beta-D-fructose 1,6-bisphosphate + phosphate + H(+)</text>
        <dbReference type="Rhea" id="RHEA:13613"/>
        <dbReference type="ChEBI" id="CHEBI:15378"/>
        <dbReference type="ChEBI" id="CHEBI:32966"/>
        <dbReference type="ChEBI" id="CHEBI:33019"/>
        <dbReference type="ChEBI" id="CHEBI:43474"/>
        <dbReference type="ChEBI" id="CHEBI:57634"/>
        <dbReference type="EC" id="2.7.1.90"/>
    </reaction>
</comment>
<feature type="binding site" evidence="8">
    <location>
        <position position="13"/>
    </location>
    <ligand>
        <name>diphosphate</name>
        <dbReference type="ChEBI" id="CHEBI:33019"/>
    </ligand>
</feature>
<dbReference type="InterPro" id="IPR035966">
    <property type="entry name" value="PKF_sf"/>
</dbReference>
<evidence type="ECO:0000313" key="11">
    <source>
        <dbReference type="Proteomes" id="UP001484239"/>
    </source>
</evidence>
<gene>
    <name evidence="8" type="primary">pfp</name>
    <name evidence="10" type="ORF">WI372_03475</name>
</gene>
<dbReference type="InterPro" id="IPR011404">
    <property type="entry name" value="PPi-PFK"/>
</dbReference>
<comment type="function">
    <text evidence="2 8">Catalyzes the phosphorylation of D-fructose 6-phosphate, the first committing step of glycolysis. Uses inorganic phosphate (PPi) as phosphoryl donor instead of ATP like common ATP-dependent phosphofructokinases (ATP-PFKs), which renders the reaction reversible, and can thus function both in glycolysis and gluconeogenesis. Consistently, PPi-PFK can replace the enzymes of both the forward (ATP-PFK) and reverse (fructose-bisphosphatase (FBPase)) reactions.</text>
</comment>
<comment type="similarity">
    <text evidence="8">Belongs to the phosphofructokinase type A (PFKA) family. PPi-dependent PFK group II subfamily. Clade 'B2' sub-subfamily.</text>
</comment>
<feature type="domain" description="Phosphofructokinase" evidence="9">
    <location>
        <begin position="7"/>
        <end position="259"/>
    </location>
</feature>